<dbReference type="SUPFAM" id="SSF50998">
    <property type="entry name" value="Quinoprotein alcohol dehydrogenase-like"/>
    <property type="match status" value="1"/>
</dbReference>
<comment type="similarity">
    <text evidence="1">Belongs to the VPS8 family.</text>
</comment>
<dbReference type="GO" id="GO:0006623">
    <property type="term" value="P:protein targeting to vacuole"/>
    <property type="evidence" value="ECO:0007669"/>
    <property type="project" value="InterPro"/>
</dbReference>
<protein>
    <recommendedName>
        <fullName evidence="6">RING-type domain-containing protein</fullName>
    </recommendedName>
</protein>
<evidence type="ECO:0000256" key="1">
    <source>
        <dbReference type="ARBA" id="ARBA00009422"/>
    </source>
</evidence>
<dbReference type="AlphaFoldDB" id="A0A1B6EIE1"/>
<dbReference type="InterPro" id="IPR025941">
    <property type="entry name" value="Vps8_central_dom"/>
</dbReference>
<accession>A0A1B6EIE1</accession>
<dbReference type="GO" id="GO:0005770">
    <property type="term" value="C:late endosome"/>
    <property type="evidence" value="ECO:0007669"/>
    <property type="project" value="TreeGrafter"/>
</dbReference>
<dbReference type="EMBL" id="GECZ01032095">
    <property type="protein sequence ID" value="JAS37674.1"/>
    <property type="molecule type" value="Transcribed_RNA"/>
</dbReference>
<dbReference type="PANTHER" id="PTHR12616">
    <property type="entry name" value="VACUOLAR PROTEIN SORTING VPS41"/>
    <property type="match status" value="1"/>
</dbReference>
<evidence type="ECO:0000256" key="2">
    <source>
        <dbReference type="ARBA" id="ARBA00022771"/>
    </source>
</evidence>
<keyword evidence="2 4" id="KW-0479">Metal-binding</keyword>
<evidence type="ECO:0000313" key="7">
    <source>
        <dbReference type="EMBL" id="JAS37674.1"/>
    </source>
</evidence>
<dbReference type="Pfam" id="PF23410">
    <property type="entry name" value="Beta-prop_VPS8"/>
    <property type="match status" value="1"/>
</dbReference>
<dbReference type="Gene3D" id="2.130.10.10">
    <property type="entry name" value="YVTN repeat-like/Quinoprotein amine dehydrogenase"/>
    <property type="match status" value="1"/>
</dbReference>
<dbReference type="InterPro" id="IPR015943">
    <property type="entry name" value="WD40/YVTN_repeat-like_dom_sf"/>
</dbReference>
<dbReference type="InterPro" id="IPR001841">
    <property type="entry name" value="Znf_RING"/>
</dbReference>
<keyword evidence="2 4" id="KW-0863">Zinc-finger</keyword>
<dbReference type="GO" id="GO:0034058">
    <property type="term" value="P:endosomal vesicle fusion"/>
    <property type="evidence" value="ECO:0007669"/>
    <property type="project" value="TreeGrafter"/>
</dbReference>
<dbReference type="GO" id="GO:0008270">
    <property type="term" value="F:zinc ion binding"/>
    <property type="evidence" value="ECO:0007669"/>
    <property type="project" value="UniProtKB-KW"/>
</dbReference>
<dbReference type="PANTHER" id="PTHR12616:SF8">
    <property type="entry name" value="VACUOLAR PROTEIN SORTING-ASSOCIATED PROTEIN 8 HOMOLOG"/>
    <property type="match status" value="1"/>
</dbReference>
<reference evidence="7" key="1">
    <citation type="submission" date="2015-11" db="EMBL/GenBank/DDBJ databases">
        <title>De novo transcriptome assembly of four potential Pierce s Disease insect vectors from Arizona vineyards.</title>
        <authorList>
            <person name="Tassone E.E."/>
        </authorList>
    </citation>
    <scope>NUCLEOTIDE SEQUENCE</scope>
</reference>
<evidence type="ECO:0000256" key="5">
    <source>
        <dbReference type="SAM" id="MobiDB-lite"/>
    </source>
</evidence>
<dbReference type="GO" id="GO:0030897">
    <property type="term" value="C:HOPS complex"/>
    <property type="evidence" value="ECO:0007669"/>
    <property type="project" value="TreeGrafter"/>
</dbReference>
<feature type="region of interest" description="Disordered" evidence="5">
    <location>
        <begin position="70"/>
        <end position="91"/>
    </location>
</feature>
<dbReference type="InterPro" id="IPR045111">
    <property type="entry name" value="Vps41/Vps8"/>
</dbReference>
<organism evidence="7">
    <name type="scientific">Cuerna arida</name>
    <dbReference type="NCBI Taxonomy" id="1464854"/>
    <lineage>
        <taxon>Eukaryota</taxon>
        <taxon>Metazoa</taxon>
        <taxon>Ecdysozoa</taxon>
        <taxon>Arthropoda</taxon>
        <taxon>Hexapoda</taxon>
        <taxon>Insecta</taxon>
        <taxon>Pterygota</taxon>
        <taxon>Neoptera</taxon>
        <taxon>Paraneoptera</taxon>
        <taxon>Hemiptera</taxon>
        <taxon>Auchenorrhyncha</taxon>
        <taxon>Membracoidea</taxon>
        <taxon>Cicadellidae</taxon>
        <taxon>Cicadellinae</taxon>
        <taxon>Proconiini</taxon>
        <taxon>Cuerna</taxon>
    </lineage>
</organism>
<dbReference type="Pfam" id="PF12816">
    <property type="entry name" value="TPR_Vps8"/>
    <property type="match status" value="1"/>
</dbReference>
<evidence type="ECO:0000256" key="4">
    <source>
        <dbReference type="PROSITE-ProRule" id="PRU00175"/>
    </source>
</evidence>
<dbReference type="InterPro" id="IPR011047">
    <property type="entry name" value="Quinoprotein_ADH-like_sf"/>
</dbReference>
<feature type="domain" description="RING-type" evidence="6">
    <location>
        <begin position="1151"/>
        <end position="1185"/>
    </location>
</feature>
<evidence type="ECO:0000259" key="6">
    <source>
        <dbReference type="PROSITE" id="PS50089"/>
    </source>
</evidence>
<proteinExistence type="inferred from homology"/>
<evidence type="ECO:0000256" key="3">
    <source>
        <dbReference type="ARBA" id="ARBA00022833"/>
    </source>
</evidence>
<sequence length="1192" mass="132810">MNSLNDPDFNLRQELLNLDIADLDDEEYEIPPVEKTPTLESILNSDDTSLLSEDELSSYLSRELGLEEGGETASLSSVGSRKDGHSPRHRSGGCILRHVILKAVSAQLRSAADRVNAGKPTVMAVTTMVSVGTSQGFILMFDSTQTLKWCYEGDQEQGAVSCLALNVDCTRLLAGFARGLLLMLDTADGKVLRTMVDVHTPATAVLHVKFTDNPTLAVVSDSGGSVFELSFRRTLGVRGVDSKCLFSGSRGEVVTIEPLLLHQLTSHPLHGSVLIAMATLSKVIIVSIRPSTRLLLTHSVKASPVSLPLLSWQFVIIQVADTQRIMDPVLAFARDTTIYFYQVSVEASGRIACVTLQQLNLGYSLLACHWLNARSLALIDASEALHLVDVRSREQLETLDLASVGLVYNTSSFKGLATGGNVSKALALAGERACYNTVQSFGNQILLLGTRSFHVISIRTWIERVNHFVDQNRYGEALKLGMEFLEEKGKAVLGLRGPRKHRHRIVREKVLDTLNTYVDKTLESGDSVSYHEALPVIINHCVQLDQKELLFTKVWDGLYCDPGARAIYLQSLEAVVLEGKLSSVPPEIMQQLVRQLEQMEKWQVLERCVLAVDIVCIDIEQVLVLCRQHDLHDALISVWNRAMLDYTSPIHELVPLLQTLLDQGEVERGRCLGNRLLVYLSCCLSGRGYPHGDLPPTSVETVRQQVFKALCSQHTVNATDSEVCYPFLRILLQFDTREFLNALAIAFEDPQFSSQLRQRLVNILIQVMVEGEGFASTQVGWLFTFLASQLSRSHCVLRVDTKLFERVVAHLTAPGQDSTHSERQAAFSQLMAAGGLAHYTHQDLLALARSAEFYQVCATLHERRGEHRQVLKCYLLDNGRKHRVFNYIEQSSHKSDLQSAVLDNIDGLLDIDATETGHMVQRHFSQIIPDIVPLLSDKQLYLFLKGVLLEGELEPPLMTRYFVLTCHLDPELALPLVQANKNIHLDQAIQASTEQGLDEVTAVLLERSGDLQGAFDLLLNRLHTAMDKGEPLESQMQELVGLAHRGNKVMDPRKSWLPLLQCLLKLNSHELLRQVLSNTDLNLASELHLLLEHTNGTLGQLRPLIMGLFEKCVHEKAMLRTTVQLQYQDLHSQLQKVLQDSRKGQLVPSSCSTCQYTLHSTLHLFRCGHIFHVDCLASPSHCNECYKPEVPG</sequence>
<keyword evidence="3" id="KW-0862">Zinc</keyword>
<gene>
    <name evidence="7" type="ORF">g.35595</name>
</gene>
<name>A0A1B6EIE1_9HEMI</name>
<dbReference type="PROSITE" id="PS50089">
    <property type="entry name" value="ZF_RING_2"/>
    <property type="match status" value="1"/>
</dbReference>